<accession>X1CD55</accession>
<protein>
    <submittedName>
        <fullName evidence="2">Uncharacterized protein</fullName>
    </submittedName>
</protein>
<keyword evidence="1" id="KW-0812">Transmembrane</keyword>
<keyword evidence="1" id="KW-1133">Transmembrane helix</keyword>
<evidence type="ECO:0000256" key="1">
    <source>
        <dbReference type="SAM" id="Phobius"/>
    </source>
</evidence>
<dbReference type="AlphaFoldDB" id="X1CD55"/>
<evidence type="ECO:0000313" key="2">
    <source>
        <dbReference type="EMBL" id="GAH05507.1"/>
    </source>
</evidence>
<reference evidence="2" key="1">
    <citation type="journal article" date="2014" name="Front. Microbiol.">
        <title>High frequency of phylogenetically diverse reductive dehalogenase-homologous genes in deep subseafloor sedimentary metagenomes.</title>
        <authorList>
            <person name="Kawai M."/>
            <person name="Futagami T."/>
            <person name="Toyoda A."/>
            <person name="Takaki Y."/>
            <person name="Nishi S."/>
            <person name="Hori S."/>
            <person name="Arai W."/>
            <person name="Tsubouchi T."/>
            <person name="Morono Y."/>
            <person name="Uchiyama I."/>
            <person name="Ito T."/>
            <person name="Fujiyama A."/>
            <person name="Inagaki F."/>
            <person name="Takami H."/>
        </authorList>
    </citation>
    <scope>NUCLEOTIDE SEQUENCE</scope>
    <source>
        <strain evidence="2">Expedition CK06-06</strain>
    </source>
</reference>
<feature type="non-terminal residue" evidence="2">
    <location>
        <position position="1"/>
    </location>
</feature>
<organism evidence="2">
    <name type="scientific">marine sediment metagenome</name>
    <dbReference type="NCBI Taxonomy" id="412755"/>
    <lineage>
        <taxon>unclassified sequences</taxon>
        <taxon>metagenomes</taxon>
        <taxon>ecological metagenomes</taxon>
    </lineage>
</organism>
<gene>
    <name evidence="2" type="ORF">S01H4_63706</name>
</gene>
<name>X1CD55_9ZZZZ</name>
<comment type="caution">
    <text evidence="2">The sequence shown here is derived from an EMBL/GenBank/DDBJ whole genome shotgun (WGS) entry which is preliminary data.</text>
</comment>
<feature type="transmembrane region" description="Helical" evidence="1">
    <location>
        <begin position="9"/>
        <end position="29"/>
    </location>
</feature>
<proteinExistence type="predicted"/>
<keyword evidence="1" id="KW-0472">Membrane</keyword>
<dbReference type="EMBL" id="BART01038396">
    <property type="protein sequence ID" value="GAH05507.1"/>
    <property type="molecule type" value="Genomic_DNA"/>
</dbReference>
<sequence length="31" mass="3340">RIDRIIKPAWIIAASALGSAIAFIVSRILGF</sequence>